<feature type="region of interest" description="Disordered" evidence="1">
    <location>
        <begin position="28"/>
        <end position="53"/>
    </location>
</feature>
<feature type="signal peptide" evidence="2">
    <location>
        <begin position="1"/>
        <end position="24"/>
    </location>
</feature>
<evidence type="ECO:0000256" key="1">
    <source>
        <dbReference type="SAM" id="MobiDB-lite"/>
    </source>
</evidence>
<feature type="compositionally biased region" description="Polar residues" evidence="1">
    <location>
        <begin position="36"/>
        <end position="51"/>
    </location>
</feature>
<proteinExistence type="predicted"/>
<evidence type="ECO:0000256" key="2">
    <source>
        <dbReference type="SAM" id="SignalP"/>
    </source>
</evidence>
<keyword evidence="2" id="KW-0732">Signal</keyword>
<sequence length="80" mass="8874">MHENACLLFCAVVLLLFFYINNNGRHQTDRVPTPVNYENTGNPSTSNNSYESEGLELGATPSKLYSVSTEAAFKRTEATK</sequence>
<name>A0A915D478_9BILA</name>
<protein>
    <submittedName>
        <fullName evidence="4">Uncharacterized protein</fullName>
    </submittedName>
</protein>
<reference evidence="4" key="1">
    <citation type="submission" date="2022-11" db="UniProtKB">
        <authorList>
            <consortium name="WormBaseParasite"/>
        </authorList>
    </citation>
    <scope>IDENTIFICATION</scope>
</reference>
<keyword evidence="3" id="KW-1185">Reference proteome</keyword>
<evidence type="ECO:0000313" key="4">
    <source>
        <dbReference type="WBParaSite" id="jg15219"/>
    </source>
</evidence>
<accession>A0A915D478</accession>
<dbReference type="AlphaFoldDB" id="A0A915D478"/>
<feature type="chain" id="PRO_5037413686" evidence="2">
    <location>
        <begin position="25"/>
        <end position="80"/>
    </location>
</feature>
<dbReference type="WBParaSite" id="jg15219">
    <property type="protein sequence ID" value="jg15219"/>
    <property type="gene ID" value="jg15219"/>
</dbReference>
<evidence type="ECO:0000313" key="3">
    <source>
        <dbReference type="Proteomes" id="UP000887574"/>
    </source>
</evidence>
<organism evidence="3 4">
    <name type="scientific">Ditylenchus dipsaci</name>
    <dbReference type="NCBI Taxonomy" id="166011"/>
    <lineage>
        <taxon>Eukaryota</taxon>
        <taxon>Metazoa</taxon>
        <taxon>Ecdysozoa</taxon>
        <taxon>Nematoda</taxon>
        <taxon>Chromadorea</taxon>
        <taxon>Rhabditida</taxon>
        <taxon>Tylenchina</taxon>
        <taxon>Tylenchomorpha</taxon>
        <taxon>Sphaerularioidea</taxon>
        <taxon>Anguinidae</taxon>
        <taxon>Anguininae</taxon>
        <taxon>Ditylenchus</taxon>
    </lineage>
</organism>
<dbReference type="Proteomes" id="UP000887574">
    <property type="component" value="Unplaced"/>
</dbReference>